<keyword evidence="5" id="KW-0863">Zinc-finger</keyword>
<comment type="caution">
    <text evidence="13">The sequence shown here is derived from an EMBL/GenBank/DDBJ whole genome shotgun (WGS) entry which is preliminary data.</text>
</comment>
<keyword evidence="3" id="KW-0808">Transferase</keyword>
<evidence type="ECO:0000256" key="10">
    <source>
        <dbReference type="ARBA" id="ARBA00023242"/>
    </source>
</evidence>
<keyword evidence="7" id="KW-0156">Chromatin regulator</keyword>
<dbReference type="EC" id="2.3.1.48" evidence="2"/>
<name>A0A2G2X8Y0_CAPBA</name>
<dbReference type="STRING" id="33114.A0A2G2X8Y0"/>
<evidence type="ECO:0000256" key="2">
    <source>
        <dbReference type="ARBA" id="ARBA00013184"/>
    </source>
</evidence>
<dbReference type="GO" id="GO:0005634">
    <property type="term" value="C:nucleus"/>
    <property type="evidence" value="ECO:0007669"/>
    <property type="project" value="UniProtKB-SubCell"/>
</dbReference>
<dbReference type="Proteomes" id="UP000224567">
    <property type="component" value="Unassembled WGS sequence"/>
</dbReference>
<evidence type="ECO:0000256" key="9">
    <source>
        <dbReference type="ARBA" id="ARBA00023163"/>
    </source>
</evidence>
<dbReference type="GO" id="GO:0003713">
    <property type="term" value="F:transcription coactivator activity"/>
    <property type="evidence" value="ECO:0007669"/>
    <property type="project" value="TreeGrafter"/>
</dbReference>
<evidence type="ECO:0000259" key="12">
    <source>
        <dbReference type="PROSITE" id="PS51727"/>
    </source>
</evidence>
<dbReference type="GO" id="GO:0045944">
    <property type="term" value="P:positive regulation of transcription by RNA polymerase II"/>
    <property type="evidence" value="ECO:0007669"/>
    <property type="project" value="TreeGrafter"/>
</dbReference>
<accession>A0A2G2X8Y0</accession>
<dbReference type="PANTHER" id="PTHR13808:SF1">
    <property type="entry name" value="HISTONE ACETYLTRANSFERASE"/>
    <property type="match status" value="1"/>
</dbReference>
<evidence type="ECO:0000313" key="14">
    <source>
        <dbReference type="Proteomes" id="UP000224567"/>
    </source>
</evidence>
<dbReference type="SUPFAM" id="SSF57850">
    <property type="entry name" value="RING/U-box"/>
    <property type="match status" value="1"/>
</dbReference>
<evidence type="ECO:0000256" key="11">
    <source>
        <dbReference type="ARBA" id="ARBA00048017"/>
    </source>
</evidence>
<reference evidence="13 14" key="1">
    <citation type="journal article" date="2017" name="Genome Biol.">
        <title>New reference genome sequences of hot pepper reveal the massive evolution of plant disease-resistance genes by retroduplication.</title>
        <authorList>
            <person name="Kim S."/>
            <person name="Park J."/>
            <person name="Yeom S.I."/>
            <person name="Kim Y.M."/>
            <person name="Seo E."/>
            <person name="Kim K.T."/>
            <person name="Kim M.S."/>
            <person name="Lee J.M."/>
            <person name="Cheong K."/>
            <person name="Shin H.S."/>
            <person name="Kim S.B."/>
            <person name="Han K."/>
            <person name="Lee J."/>
            <person name="Park M."/>
            <person name="Lee H.A."/>
            <person name="Lee H.Y."/>
            <person name="Lee Y."/>
            <person name="Oh S."/>
            <person name="Lee J.H."/>
            <person name="Choi E."/>
            <person name="Choi E."/>
            <person name="Lee S.E."/>
            <person name="Jeon J."/>
            <person name="Kim H."/>
            <person name="Choi G."/>
            <person name="Song H."/>
            <person name="Lee J."/>
            <person name="Lee S.C."/>
            <person name="Kwon J.K."/>
            <person name="Lee H.Y."/>
            <person name="Koo N."/>
            <person name="Hong Y."/>
            <person name="Kim R.W."/>
            <person name="Kang W.H."/>
            <person name="Huh J.H."/>
            <person name="Kang B.C."/>
            <person name="Yang T.J."/>
            <person name="Lee Y.H."/>
            <person name="Bennetzen J.L."/>
            <person name="Choi D."/>
        </authorList>
    </citation>
    <scope>NUCLEOTIDE SEQUENCE [LARGE SCALE GENOMIC DNA]</scope>
    <source>
        <strain evidence="14">cv. PBC81</strain>
    </source>
</reference>
<organism evidence="13 14">
    <name type="scientific">Capsicum baccatum</name>
    <name type="common">Peruvian pepper</name>
    <dbReference type="NCBI Taxonomy" id="33114"/>
    <lineage>
        <taxon>Eukaryota</taxon>
        <taxon>Viridiplantae</taxon>
        <taxon>Streptophyta</taxon>
        <taxon>Embryophyta</taxon>
        <taxon>Tracheophyta</taxon>
        <taxon>Spermatophyta</taxon>
        <taxon>Magnoliopsida</taxon>
        <taxon>eudicotyledons</taxon>
        <taxon>Gunneridae</taxon>
        <taxon>Pentapetalae</taxon>
        <taxon>asterids</taxon>
        <taxon>lamiids</taxon>
        <taxon>Solanales</taxon>
        <taxon>Solanaceae</taxon>
        <taxon>Solanoideae</taxon>
        <taxon>Capsiceae</taxon>
        <taxon>Capsicum</taxon>
    </lineage>
</organism>
<dbReference type="Gene3D" id="3.30.60.90">
    <property type="match status" value="1"/>
</dbReference>
<dbReference type="GO" id="GO:0004402">
    <property type="term" value="F:histone acetyltransferase activity"/>
    <property type="evidence" value="ECO:0007669"/>
    <property type="project" value="InterPro"/>
</dbReference>
<proteinExistence type="predicted"/>
<dbReference type="OrthoDB" id="1645289at2759"/>
<keyword evidence="4" id="KW-0479">Metal-binding</keyword>
<evidence type="ECO:0000256" key="8">
    <source>
        <dbReference type="ARBA" id="ARBA00023015"/>
    </source>
</evidence>
<dbReference type="PANTHER" id="PTHR13808">
    <property type="entry name" value="CBP/P300-RELATED"/>
    <property type="match status" value="1"/>
</dbReference>
<dbReference type="InterPro" id="IPR043145">
    <property type="entry name" value="Znf_ZZ_sf"/>
</dbReference>
<dbReference type="GO" id="GO:0005667">
    <property type="term" value="C:transcription regulator complex"/>
    <property type="evidence" value="ECO:0007669"/>
    <property type="project" value="TreeGrafter"/>
</dbReference>
<sequence>MQNAKHVSTLLSTHFKLSATLSPKTDDKRDYMSRVPYSSAFRSLMYAMVCSRPDLPYAISAARRYMANPSKEHWKVVQLIFRYLHGFADVCLQFGSNRDGVIGYVDSDFMFHERKKHIDVLYHFVREIIARGDIVVRNISTHDNPADMMTKTLPSAKFEQFLDMVSVIYLDVPLGAFVEESEIDEIPHNTKDEDEILESEFFETRHDFWRLCQEHHCQYDTQRHAKHSTMMVLYYLHNPTTPAFRDICYLDIEASQGWRCEVCADYDVFNACYQKDGVDHSHKLTNHPSSAEHDAQNKEARQALDLLVNAITEARNLNTITMNELIVNLKAYKMLKELGKSKKEPMVEKNLVLKATEKTNGVEDE</sequence>
<gene>
    <name evidence="13" type="ORF">CQW23_08436</name>
</gene>
<keyword evidence="9" id="KW-0804">Transcription</keyword>
<dbReference type="GO" id="GO:0031490">
    <property type="term" value="F:chromatin DNA binding"/>
    <property type="evidence" value="ECO:0007669"/>
    <property type="project" value="TreeGrafter"/>
</dbReference>
<reference evidence="14" key="2">
    <citation type="journal article" date="2017" name="J. Anim. Genet.">
        <title>Multiple reference genome sequences of hot pepper reveal the massive evolution of plant disease resistance genes by retroduplication.</title>
        <authorList>
            <person name="Kim S."/>
            <person name="Park J."/>
            <person name="Yeom S.-I."/>
            <person name="Kim Y.-M."/>
            <person name="Seo E."/>
            <person name="Kim K.-T."/>
            <person name="Kim M.-S."/>
            <person name="Lee J.M."/>
            <person name="Cheong K."/>
            <person name="Shin H.-S."/>
            <person name="Kim S.-B."/>
            <person name="Han K."/>
            <person name="Lee J."/>
            <person name="Park M."/>
            <person name="Lee H.-A."/>
            <person name="Lee H.-Y."/>
            <person name="Lee Y."/>
            <person name="Oh S."/>
            <person name="Lee J.H."/>
            <person name="Choi E."/>
            <person name="Choi E."/>
            <person name="Lee S.E."/>
            <person name="Jeon J."/>
            <person name="Kim H."/>
            <person name="Choi G."/>
            <person name="Song H."/>
            <person name="Lee J."/>
            <person name="Lee S.-C."/>
            <person name="Kwon J.-K."/>
            <person name="Lee H.-Y."/>
            <person name="Koo N."/>
            <person name="Hong Y."/>
            <person name="Kim R.W."/>
            <person name="Kang W.-H."/>
            <person name="Huh J.H."/>
            <person name="Kang B.-C."/>
            <person name="Yang T.-J."/>
            <person name="Lee Y.-H."/>
            <person name="Bennetzen J.L."/>
            <person name="Choi D."/>
        </authorList>
    </citation>
    <scope>NUCLEOTIDE SEQUENCE [LARGE SCALE GENOMIC DNA]</scope>
    <source>
        <strain evidence="14">cv. PBC81</strain>
    </source>
</reference>
<dbReference type="PROSITE" id="PS51727">
    <property type="entry name" value="CBP_P300_HAT"/>
    <property type="match status" value="1"/>
</dbReference>
<dbReference type="CDD" id="cd09272">
    <property type="entry name" value="RNase_HI_RT_Ty1"/>
    <property type="match status" value="1"/>
</dbReference>
<evidence type="ECO:0000256" key="4">
    <source>
        <dbReference type="ARBA" id="ARBA00022723"/>
    </source>
</evidence>
<protein>
    <recommendedName>
        <fullName evidence="2">histone acetyltransferase</fullName>
        <ecNumber evidence="2">2.3.1.48</ecNumber>
    </recommendedName>
</protein>
<evidence type="ECO:0000256" key="3">
    <source>
        <dbReference type="ARBA" id="ARBA00022679"/>
    </source>
</evidence>
<evidence type="ECO:0000256" key="6">
    <source>
        <dbReference type="ARBA" id="ARBA00022833"/>
    </source>
</evidence>
<dbReference type="GO" id="GO:0000123">
    <property type="term" value="C:histone acetyltransferase complex"/>
    <property type="evidence" value="ECO:0007669"/>
    <property type="project" value="TreeGrafter"/>
</dbReference>
<dbReference type="EMBL" id="MLFT02000003">
    <property type="protein sequence ID" value="PHT53974.1"/>
    <property type="molecule type" value="Genomic_DNA"/>
</dbReference>
<evidence type="ECO:0000256" key="5">
    <source>
        <dbReference type="ARBA" id="ARBA00022771"/>
    </source>
</evidence>
<dbReference type="InterPro" id="IPR031162">
    <property type="entry name" value="CBP_P300_HAT"/>
</dbReference>
<evidence type="ECO:0000313" key="13">
    <source>
        <dbReference type="EMBL" id="PHT53974.1"/>
    </source>
</evidence>
<evidence type="ECO:0000256" key="7">
    <source>
        <dbReference type="ARBA" id="ARBA00022853"/>
    </source>
</evidence>
<evidence type="ECO:0000256" key="1">
    <source>
        <dbReference type="ARBA" id="ARBA00004123"/>
    </source>
</evidence>
<feature type="domain" description="CBP/p300-type HAT" evidence="12">
    <location>
        <begin position="1"/>
        <end position="241"/>
    </location>
</feature>
<dbReference type="GO" id="GO:0008270">
    <property type="term" value="F:zinc ion binding"/>
    <property type="evidence" value="ECO:0007669"/>
    <property type="project" value="UniProtKB-KW"/>
</dbReference>
<dbReference type="InterPro" id="IPR013178">
    <property type="entry name" value="Histone_AcTrfase_Rtt109/CBP"/>
</dbReference>
<keyword evidence="14" id="KW-1185">Reference proteome</keyword>
<comment type="catalytic activity">
    <reaction evidence="11">
        <text>L-lysyl-[protein] + acetyl-CoA = N(6)-acetyl-L-lysyl-[protein] + CoA + H(+)</text>
        <dbReference type="Rhea" id="RHEA:45948"/>
        <dbReference type="Rhea" id="RHEA-COMP:9752"/>
        <dbReference type="Rhea" id="RHEA-COMP:10731"/>
        <dbReference type="ChEBI" id="CHEBI:15378"/>
        <dbReference type="ChEBI" id="CHEBI:29969"/>
        <dbReference type="ChEBI" id="CHEBI:57287"/>
        <dbReference type="ChEBI" id="CHEBI:57288"/>
        <dbReference type="ChEBI" id="CHEBI:61930"/>
        <dbReference type="EC" id="2.3.1.48"/>
    </reaction>
</comment>
<keyword evidence="8" id="KW-0805">Transcription regulation</keyword>
<keyword evidence="6" id="KW-0862">Zinc</keyword>
<comment type="subcellular location">
    <subcellularLocation>
        <location evidence="1">Nucleus</location>
    </subcellularLocation>
</comment>
<keyword evidence="10" id="KW-0539">Nucleus</keyword>
<dbReference type="AlphaFoldDB" id="A0A2G2X8Y0"/>